<evidence type="ECO:0008006" key="3">
    <source>
        <dbReference type="Google" id="ProtNLM"/>
    </source>
</evidence>
<comment type="caution">
    <text evidence="1">The sequence shown here is derived from an EMBL/GenBank/DDBJ whole genome shotgun (WGS) entry which is preliminary data.</text>
</comment>
<sequence length="312" mass="33679">MYSSAKASDDLLFSIPSVFSPSDSRPVVLFDGNCNLCNAGVQLVLDNDRASTDPRGNLRVAALQSRVGRILLARLPPGQREAVLGRGGEGGASSSVRGGGEEYKSIVVAGPSRTWINSDACLRIGREMRGPLRYLALLASLIPKFVRDPIYRLMSRYRGRLFGKSAECRLWDDNWDTRFVDDANFGGRGNDADPFADPNIVAASSGGDDDDDDWEEATPGAPPLRVGDRVRVISPRPILHSHVEGYEAGDGLCSVGLLGTVTRVLERRSYPKNVAVRFELEGVGGAVEGGGGVTTEPTSFEAHFFPGQLRRE</sequence>
<keyword evidence="2" id="KW-1185">Reference proteome</keyword>
<organism evidence="1 2">
    <name type="scientific">Cyclostephanos tholiformis</name>
    <dbReference type="NCBI Taxonomy" id="382380"/>
    <lineage>
        <taxon>Eukaryota</taxon>
        <taxon>Sar</taxon>
        <taxon>Stramenopiles</taxon>
        <taxon>Ochrophyta</taxon>
        <taxon>Bacillariophyta</taxon>
        <taxon>Coscinodiscophyceae</taxon>
        <taxon>Thalassiosirophycidae</taxon>
        <taxon>Stephanodiscales</taxon>
        <taxon>Stephanodiscaceae</taxon>
        <taxon>Cyclostephanos</taxon>
    </lineage>
</organism>
<evidence type="ECO:0000313" key="2">
    <source>
        <dbReference type="Proteomes" id="UP001530377"/>
    </source>
</evidence>
<reference evidence="1 2" key="1">
    <citation type="submission" date="2024-10" db="EMBL/GenBank/DDBJ databases">
        <title>Updated reference genomes for cyclostephanoid diatoms.</title>
        <authorList>
            <person name="Roberts W.R."/>
            <person name="Alverson A.J."/>
        </authorList>
    </citation>
    <scope>NUCLEOTIDE SEQUENCE [LARGE SCALE GENOMIC DNA]</scope>
    <source>
        <strain evidence="1 2">AJA228-03</strain>
    </source>
</reference>
<dbReference type="InterPro" id="IPR007263">
    <property type="entry name" value="DCC1-like"/>
</dbReference>
<evidence type="ECO:0000313" key="1">
    <source>
        <dbReference type="EMBL" id="KAL3808594.1"/>
    </source>
</evidence>
<protein>
    <recommendedName>
        <fullName evidence="3">DUF393 domain-containing protein</fullName>
    </recommendedName>
</protein>
<dbReference type="InterPro" id="IPR052927">
    <property type="entry name" value="DCC_oxidoreductase"/>
</dbReference>
<gene>
    <name evidence="1" type="ORF">ACHAXA_006555</name>
</gene>
<dbReference type="PANTHER" id="PTHR33639:SF2">
    <property type="entry name" value="DUF393 DOMAIN-CONTAINING PROTEIN"/>
    <property type="match status" value="1"/>
</dbReference>
<accession>A0ABD3R6X6</accession>
<dbReference type="EMBL" id="JALLPB020000486">
    <property type="protein sequence ID" value="KAL3808594.1"/>
    <property type="molecule type" value="Genomic_DNA"/>
</dbReference>
<dbReference type="PANTHER" id="PTHR33639">
    <property type="entry name" value="THIOL-DISULFIDE OXIDOREDUCTASE DCC"/>
    <property type="match status" value="1"/>
</dbReference>
<proteinExistence type="predicted"/>
<dbReference type="AlphaFoldDB" id="A0ABD3R6X6"/>
<dbReference type="Pfam" id="PF04134">
    <property type="entry name" value="DCC1-like"/>
    <property type="match status" value="1"/>
</dbReference>
<dbReference type="Proteomes" id="UP001530377">
    <property type="component" value="Unassembled WGS sequence"/>
</dbReference>
<name>A0ABD3R6X6_9STRA</name>